<sequence>MYNPERSAIVKHGTQRLLLVHGGYTLTPHQVSKTAPTGEYLTVGSFMIRGIIMMYNHSSVVASNIMEEHMLSQQGNLKLIIYCFVDRITSLKEDLRHLVTRM</sequence>
<keyword evidence="2" id="KW-1185">Reference proteome</keyword>
<proteinExistence type="predicted"/>
<organism evidence="1 2">
    <name type="scientific">Deinandra increscens subsp. villosa</name>
    <dbReference type="NCBI Taxonomy" id="3103831"/>
    <lineage>
        <taxon>Eukaryota</taxon>
        <taxon>Viridiplantae</taxon>
        <taxon>Streptophyta</taxon>
        <taxon>Embryophyta</taxon>
        <taxon>Tracheophyta</taxon>
        <taxon>Spermatophyta</taxon>
        <taxon>Magnoliopsida</taxon>
        <taxon>eudicotyledons</taxon>
        <taxon>Gunneridae</taxon>
        <taxon>Pentapetalae</taxon>
        <taxon>asterids</taxon>
        <taxon>campanulids</taxon>
        <taxon>Asterales</taxon>
        <taxon>Asteraceae</taxon>
        <taxon>Asteroideae</taxon>
        <taxon>Heliantheae alliance</taxon>
        <taxon>Madieae</taxon>
        <taxon>Madiinae</taxon>
        <taxon>Deinandra</taxon>
    </lineage>
</organism>
<name>A0AAP0H8I0_9ASTR</name>
<comment type="caution">
    <text evidence="1">The sequence shown here is derived from an EMBL/GenBank/DDBJ whole genome shotgun (WGS) entry which is preliminary data.</text>
</comment>
<dbReference type="AlphaFoldDB" id="A0AAP0H8I0"/>
<evidence type="ECO:0000313" key="2">
    <source>
        <dbReference type="Proteomes" id="UP001408789"/>
    </source>
</evidence>
<gene>
    <name evidence="1" type="ORF">SSX86_003908</name>
</gene>
<protein>
    <submittedName>
        <fullName evidence="1">Uncharacterized protein</fullName>
    </submittedName>
</protein>
<dbReference type="Proteomes" id="UP001408789">
    <property type="component" value="Unassembled WGS sequence"/>
</dbReference>
<evidence type="ECO:0000313" key="1">
    <source>
        <dbReference type="EMBL" id="KAK9075582.1"/>
    </source>
</evidence>
<accession>A0AAP0H8I0</accession>
<dbReference type="EMBL" id="JBCNJP010000007">
    <property type="protein sequence ID" value="KAK9075582.1"/>
    <property type="molecule type" value="Genomic_DNA"/>
</dbReference>
<reference evidence="1 2" key="1">
    <citation type="submission" date="2024-04" db="EMBL/GenBank/DDBJ databases">
        <title>The reference genome of an endangered Asteraceae, Deinandra increscens subsp. villosa, native to the Central Coast of California.</title>
        <authorList>
            <person name="Guilliams M."/>
            <person name="Hasenstab-Lehman K."/>
            <person name="Meyer R."/>
            <person name="Mcevoy S."/>
        </authorList>
    </citation>
    <scope>NUCLEOTIDE SEQUENCE [LARGE SCALE GENOMIC DNA]</scope>
    <source>
        <tissue evidence="1">Leaf</tissue>
    </source>
</reference>